<dbReference type="Proteomes" id="UP000008311">
    <property type="component" value="Unassembled WGS sequence"/>
</dbReference>
<dbReference type="InParanoid" id="B9RNM9"/>
<accession>B9RNM9</accession>
<dbReference type="AlphaFoldDB" id="B9RNM9"/>
<dbReference type="EMBL" id="EQ973791">
    <property type="protein sequence ID" value="EEF46797.1"/>
    <property type="molecule type" value="Genomic_DNA"/>
</dbReference>
<proteinExistence type="predicted"/>
<sequence length="51" mass="5640">MLPPQLLKAVRSASKDERFPRNDGIPPVSILSLSFSTGEKLRFPKCGDIEP</sequence>
<name>B9RNM9_RICCO</name>
<reference evidence="2" key="1">
    <citation type="journal article" date="2010" name="Nat. Biotechnol.">
        <title>Draft genome sequence of the oilseed species Ricinus communis.</title>
        <authorList>
            <person name="Chan A.P."/>
            <person name="Crabtree J."/>
            <person name="Zhao Q."/>
            <person name="Lorenzi H."/>
            <person name="Orvis J."/>
            <person name="Puiu D."/>
            <person name="Melake-Berhan A."/>
            <person name="Jones K.M."/>
            <person name="Redman J."/>
            <person name="Chen G."/>
            <person name="Cahoon E.B."/>
            <person name="Gedil M."/>
            <person name="Stanke M."/>
            <person name="Haas B.J."/>
            <person name="Wortman J.R."/>
            <person name="Fraser-Liggett C.M."/>
            <person name="Ravel J."/>
            <person name="Rabinowicz P.D."/>
        </authorList>
    </citation>
    <scope>NUCLEOTIDE SEQUENCE [LARGE SCALE GENOMIC DNA]</scope>
    <source>
        <strain evidence="2">cv. Hale</strain>
    </source>
</reference>
<organism evidence="1 2">
    <name type="scientific">Ricinus communis</name>
    <name type="common">Castor bean</name>
    <dbReference type="NCBI Taxonomy" id="3988"/>
    <lineage>
        <taxon>Eukaryota</taxon>
        <taxon>Viridiplantae</taxon>
        <taxon>Streptophyta</taxon>
        <taxon>Embryophyta</taxon>
        <taxon>Tracheophyta</taxon>
        <taxon>Spermatophyta</taxon>
        <taxon>Magnoliopsida</taxon>
        <taxon>eudicotyledons</taxon>
        <taxon>Gunneridae</taxon>
        <taxon>Pentapetalae</taxon>
        <taxon>rosids</taxon>
        <taxon>fabids</taxon>
        <taxon>Malpighiales</taxon>
        <taxon>Euphorbiaceae</taxon>
        <taxon>Acalyphoideae</taxon>
        <taxon>Acalypheae</taxon>
        <taxon>Ricinus</taxon>
    </lineage>
</organism>
<protein>
    <submittedName>
        <fullName evidence="1">Uncharacterized protein</fullName>
    </submittedName>
</protein>
<gene>
    <name evidence="1" type="ORF">RCOM_0919020</name>
</gene>
<evidence type="ECO:0000313" key="1">
    <source>
        <dbReference type="EMBL" id="EEF46797.1"/>
    </source>
</evidence>
<evidence type="ECO:0000313" key="2">
    <source>
        <dbReference type="Proteomes" id="UP000008311"/>
    </source>
</evidence>
<keyword evidence="2" id="KW-1185">Reference proteome</keyword>